<dbReference type="PANTHER" id="PTHR30146">
    <property type="entry name" value="LACI-RELATED TRANSCRIPTIONAL REPRESSOR"/>
    <property type="match status" value="1"/>
</dbReference>
<dbReference type="SUPFAM" id="SSF53822">
    <property type="entry name" value="Periplasmic binding protein-like I"/>
    <property type="match status" value="1"/>
</dbReference>
<evidence type="ECO:0000256" key="3">
    <source>
        <dbReference type="ARBA" id="ARBA00023163"/>
    </source>
</evidence>
<keyword evidence="2" id="KW-0238">DNA-binding</keyword>
<evidence type="ECO:0000259" key="4">
    <source>
        <dbReference type="PROSITE" id="PS50932"/>
    </source>
</evidence>
<name>A0A1G6BIH6_9HYPH</name>
<keyword evidence="6" id="KW-1185">Reference proteome</keyword>
<dbReference type="InterPro" id="IPR000843">
    <property type="entry name" value="HTH_LacI"/>
</dbReference>
<organism evidence="5 6">
    <name type="scientific">Bauldia litoralis</name>
    <dbReference type="NCBI Taxonomy" id="665467"/>
    <lineage>
        <taxon>Bacteria</taxon>
        <taxon>Pseudomonadati</taxon>
        <taxon>Pseudomonadota</taxon>
        <taxon>Alphaproteobacteria</taxon>
        <taxon>Hyphomicrobiales</taxon>
        <taxon>Kaistiaceae</taxon>
        <taxon>Bauldia</taxon>
    </lineage>
</organism>
<dbReference type="SUPFAM" id="SSF47413">
    <property type="entry name" value="lambda repressor-like DNA-binding domains"/>
    <property type="match status" value="1"/>
</dbReference>
<dbReference type="InterPro" id="IPR010982">
    <property type="entry name" value="Lambda_DNA-bd_dom_sf"/>
</dbReference>
<dbReference type="Pfam" id="PF00356">
    <property type="entry name" value="LacI"/>
    <property type="match status" value="1"/>
</dbReference>
<protein>
    <submittedName>
        <fullName evidence="5">Transcriptional regulator, LacI family</fullName>
    </submittedName>
</protein>
<dbReference type="OrthoDB" id="7170131at2"/>
<keyword evidence="3" id="KW-0804">Transcription</keyword>
<dbReference type="RefSeq" id="WP_090875798.1">
    <property type="nucleotide sequence ID" value="NZ_FMXQ01000003.1"/>
</dbReference>
<proteinExistence type="predicted"/>
<dbReference type="EMBL" id="FMXQ01000003">
    <property type="protein sequence ID" value="SDB20416.1"/>
    <property type="molecule type" value="Genomic_DNA"/>
</dbReference>
<keyword evidence="1" id="KW-0805">Transcription regulation</keyword>
<dbReference type="GO" id="GO:0003700">
    <property type="term" value="F:DNA-binding transcription factor activity"/>
    <property type="evidence" value="ECO:0007669"/>
    <property type="project" value="TreeGrafter"/>
</dbReference>
<dbReference type="STRING" id="665467.SAMN02982931_01493"/>
<dbReference type="GO" id="GO:0000976">
    <property type="term" value="F:transcription cis-regulatory region binding"/>
    <property type="evidence" value="ECO:0007669"/>
    <property type="project" value="TreeGrafter"/>
</dbReference>
<feature type="domain" description="HTH lacI-type" evidence="4">
    <location>
        <begin position="2"/>
        <end position="57"/>
    </location>
</feature>
<dbReference type="Pfam" id="PF13377">
    <property type="entry name" value="Peripla_BP_3"/>
    <property type="match status" value="1"/>
</dbReference>
<dbReference type="PROSITE" id="PS50932">
    <property type="entry name" value="HTH_LACI_2"/>
    <property type="match status" value="1"/>
</dbReference>
<gene>
    <name evidence="5" type="ORF">SAMN02982931_01493</name>
</gene>
<evidence type="ECO:0000256" key="2">
    <source>
        <dbReference type="ARBA" id="ARBA00023125"/>
    </source>
</evidence>
<reference evidence="5 6" key="1">
    <citation type="submission" date="2016-10" db="EMBL/GenBank/DDBJ databases">
        <authorList>
            <person name="de Groot N.N."/>
        </authorList>
    </citation>
    <scope>NUCLEOTIDE SEQUENCE [LARGE SCALE GENOMIC DNA]</scope>
    <source>
        <strain evidence="5 6">ATCC 35022</strain>
    </source>
</reference>
<dbReference type="AlphaFoldDB" id="A0A1G6BIH6"/>
<dbReference type="CDD" id="cd06279">
    <property type="entry name" value="PBP1_LacI-like"/>
    <property type="match status" value="1"/>
</dbReference>
<dbReference type="CDD" id="cd01392">
    <property type="entry name" value="HTH_LacI"/>
    <property type="match status" value="1"/>
</dbReference>
<dbReference type="InterPro" id="IPR028082">
    <property type="entry name" value="Peripla_BP_I"/>
</dbReference>
<dbReference type="InterPro" id="IPR046335">
    <property type="entry name" value="LacI/GalR-like_sensor"/>
</dbReference>
<dbReference type="Proteomes" id="UP000199071">
    <property type="component" value="Unassembled WGS sequence"/>
</dbReference>
<dbReference type="PANTHER" id="PTHR30146:SF138">
    <property type="entry name" value="TRANSCRIPTIONAL REGULATORY PROTEIN"/>
    <property type="match status" value="1"/>
</dbReference>
<sequence length="349" mass="37528">MTRLLDVAKAAGVSRSTASNVFNNPEMVRPKLRQRVEKAARELGYNGPDPKGRLLRDGKFNAIAVMPPSQWGVVDSLRNPVFDLFLLGVGEVCDEIGANLVLVPDKAGNHGIKTALVDGFILGRVEHLAEVEAAQLRRLPFAVVDFDPGPNISSVRTDVRAGCHTVAKHLIELGHRRFGIVSFLRSPGPARLHPAGQSRDLHAAGNPSDQEKLQGYTDALAEAGLDIDDVPMIQADPWDLDAARMLLDEAPEATAILSMSVMQGIAVIEEARRRGRSVPGDLSVVGYNDIPDAERSDPPLTTVDGMVAQKGRVAAQIVFGGGPPRHEILQPQLIMRASTGPAPRSLEVD</sequence>
<accession>A0A1G6BIH6</accession>
<dbReference type="Gene3D" id="1.10.260.40">
    <property type="entry name" value="lambda repressor-like DNA-binding domains"/>
    <property type="match status" value="1"/>
</dbReference>
<dbReference type="Gene3D" id="3.40.50.2300">
    <property type="match status" value="2"/>
</dbReference>
<evidence type="ECO:0000256" key="1">
    <source>
        <dbReference type="ARBA" id="ARBA00023015"/>
    </source>
</evidence>
<dbReference type="SMART" id="SM00354">
    <property type="entry name" value="HTH_LACI"/>
    <property type="match status" value="1"/>
</dbReference>
<evidence type="ECO:0000313" key="6">
    <source>
        <dbReference type="Proteomes" id="UP000199071"/>
    </source>
</evidence>
<evidence type="ECO:0000313" key="5">
    <source>
        <dbReference type="EMBL" id="SDB20416.1"/>
    </source>
</evidence>